<dbReference type="Proteomes" id="UP000428328">
    <property type="component" value="Chromosome"/>
</dbReference>
<accession>A0A6I6JDS0</accession>
<name>A0A6I6JDS0_9BACT</name>
<dbReference type="EMBL" id="CP046400">
    <property type="protein sequence ID" value="QGY38783.1"/>
    <property type="molecule type" value="Genomic_DNA"/>
</dbReference>
<dbReference type="RefSeq" id="WP_158945917.1">
    <property type="nucleotide sequence ID" value="NZ_CP046400.1"/>
</dbReference>
<keyword evidence="2" id="KW-0378">Hydrolase</keyword>
<feature type="domain" description="KANL3/Tex30 alpha/beta hydrolase-like" evidence="1">
    <location>
        <begin position="49"/>
        <end position="146"/>
    </location>
</feature>
<reference evidence="2 3" key="1">
    <citation type="submission" date="2019-11" db="EMBL/GenBank/DDBJ databases">
        <authorList>
            <person name="Zheng R.K."/>
            <person name="Sun C.M."/>
        </authorList>
    </citation>
    <scope>NUCLEOTIDE SEQUENCE [LARGE SCALE GENOMIC DNA]</scope>
    <source>
        <strain evidence="2 3">SRB007</strain>
    </source>
</reference>
<dbReference type="Gene3D" id="3.40.50.1820">
    <property type="entry name" value="alpha/beta hydrolase"/>
    <property type="match status" value="1"/>
</dbReference>
<evidence type="ECO:0000259" key="1">
    <source>
        <dbReference type="Pfam" id="PF20408"/>
    </source>
</evidence>
<dbReference type="AlphaFoldDB" id="A0A6I6JDS0"/>
<organism evidence="2 3">
    <name type="scientific">Pseudodesulfovibrio cashew</name>
    <dbReference type="NCBI Taxonomy" id="2678688"/>
    <lineage>
        <taxon>Bacteria</taxon>
        <taxon>Pseudomonadati</taxon>
        <taxon>Thermodesulfobacteriota</taxon>
        <taxon>Desulfovibrionia</taxon>
        <taxon>Desulfovibrionales</taxon>
        <taxon>Desulfovibrionaceae</taxon>
    </lineage>
</organism>
<protein>
    <submittedName>
        <fullName evidence="2">Alpha/beta fold hydrolase</fullName>
    </submittedName>
</protein>
<dbReference type="SUPFAM" id="SSF53474">
    <property type="entry name" value="alpha/beta-Hydrolases"/>
    <property type="match status" value="1"/>
</dbReference>
<gene>
    <name evidence="2" type="ORF">GM415_01060</name>
</gene>
<dbReference type="InterPro" id="IPR029058">
    <property type="entry name" value="AB_hydrolase_fold"/>
</dbReference>
<dbReference type="GO" id="GO:0016787">
    <property type="term" value="F:hydrolase activity"/>
    <property type="evidence" value="ECO:0007669"/>
    <property type="project" value="UniProtKB-KW"/>
</dbReference>
<dbReference type="InterPro" id="IPR046879">
    <property type="entry name" value="KANL3/Tex30_Abhydrolase"/>
</dbReference>
<keyword evidence="3" id="KW-1185">Reference proteome</keyword>
<proteinExistence type="predicted"/>
<dbReference type="KEGG" id="psel:GM415_01060"/>
<evidence type="ECO:0000313" key="2">
    <source>
        <dbReference type="EMBL" id="QGY38783.1"/>
    </source>
</evidence>
<sequence length="172" mass="18634">MHDIRLIWCHGSLSEPWGAKSRYLAGVAETAGLEMDALDFRDLDDPDDRVERMVSHLEGSDVPAILVGSSMGGYVAAAACSRLKIAGIFLLAPAFYLPGYATHVFNGLPKAVTVVHGWRDDVVPVENAIRFASLHRAELHVLDDGHRLAASTEALGVYFFNFLDAIKGGDQA</sequence>
<evidence type="ECO:0000313" key="3">
    <source>
        <dbReference type="Proteomes" id="UP000428328"/>
    </source>
</evidence>
<dbReference type="Pfam" id="PF20408">
    <property type="entry name" value="Abhydrolase_11"/>
    <property type="match status" value="1"/>
</dbReference>